<gene>
    <name evidence="1" type="ORF">PENTCL1PPCAC_16514</name>
</gene>
<feature type="non-terminal residue" evidence="1">
    <location>
        <position position="1"/>
    </location>
</feature>
<evidence type="ECO:0000313" key="2">
    <source>
        <dbReference type="Proteomes" id="UP001432027"/>
    </source>
</evidence>
<accession>A0AAV5TJ46</accession>
<keyword evidence="2" id="KW-1185">Reference proteome</keyword>
<dbReference type="AlphaFoldDB" id="A0AAV5TJ46"/>
<sequence>RVVVEPTGELVSIIFRQVHLHSGGSFRDDGMHQKGRANHPRFLCLEMLLLFGELIEDRPHRRMAVLCVITEGGVPVGEECVSLP</sequence>
<evidence type="ECO:0000313" key="1">
    <source>
        <dbReference type="EMBL" id="GMS94339.1"/>
    </source>
</evidence>
<dbReference type="EMBL" id="BTSX01000004">
    <property type="protein sequence ID" value="GMS94339.1"/>
    <property type="molecule type" value="Genomic_DNA"/>
</dbReference>
<reference evidence="1" key="1">
    <citation type="submission" date="2023-10" db="EMBL/GenBank/DDBJ databases">
        <title>Genome assembly of Pristionchus species.</title>
        <authorList>
            <person name="Yoshida K."/>
            <person name="Sommer R.J."/>
        </authorList>
    </citation>
    <scope>NUCLEOTIDE SEQUENCE</scope>
    <source>
        <strain evidence="1">RS0144</strain>
    </source>
</reference>
<organism evidence="1 2">
    <name type="scientific">Pristionchus entomophagus</name>
    <dbReference type="NCBI Taxonomy" id="358040"/>
    <lineage>
        <taxon>Eukaryota</taxon>
        <taxon>Metazoa</taxon>
        <taxon>Ecdysozoa</taxon>
        <taxon>Nematoda</taxon>
        <taxon>Chromadorea</taxon>
        <taxon>Rhabditida</taxon>
        <taxon>Rhabditina</taxon>
        <taxon>Diplogasteromorpha</taxon>
        <taxon>Diplogasteroidea</taxon>
        <taxon>Neodiplogasteridae</taxon>
        <taxon>Pristionchus</taxon>
    </lineage>
</organism>
<protein>
    <submittedName>
        <fullName evidence="1">Uncharacterized protein</fullName>
    </submittedName>
</protein>
<name>A0AAV5TJ46_9BILA</name>
<proteinExistence type="predicted"/>
<comment type="caution">
    <text evidence="1">The sequence shown here is derived from an EMBL/GenBank/DDBJ whole genome shotgun (WGS) entry which is preliminary data.</text>
</comment>
<dbReference type="Proteomes" id="UP001432027">
    <property type="component" value="Unassembled WGS sequence"/>
</dbReference>
<feature type="non-terminal residue" evidence="1">
    <location>
        <position position="84"/>
    </location>
</feature>